<dbReference type="InterPro" id="IPR029045">
    <property type="entry name" value="ClpP/crotonase-like_dom_sf"/>
</dbReference>
<keyword evidence="11" id="KW-1185">Reference proteome</keyword>
<gene>
    <name evidence="10" type="ORF">DB32_005855</name>
</gene>
<comment type="pathway">
    <text evidence="1">Lipid metabolism; fatty acid beta-oxidation.</text>
</comment>
<dbReference type="AlphaFoldDB" id="A0A0F6W6G4"/>
<evidence type="ECO:0000256" key="6">
    <source>
        <dbReference type="ARBA" id="ARBA00023098"/>
    </source>
</evidence>
<feature type="domain" description="3-hydroxyacyl-CoA dehydrogenase NAD binding" evidence="9">
    <location>
        <begin position="8"/>
        <end position="196"/>
    </location>
</feature>
<dbReference type="PANTHER" id="PTHR48075">
    <property type="entry name" value="3-HYDROXYACYL-COA DEHYDROGENASE FAMILY PROTEIN"/>
    <property type="match status" value="1"/>
</dbReference>
<dbReference type="STRING" id="927083.DB32_005855"/>
<keyword evidence="6" id="KW-0443">Lipid metabolism</keyword>
<dbReference type="SUPFAM" id="SSF48179">
    <property type="entry name" value="6-phosphogluconate dehydrogenase C-terminal domain-like"/>
    <property type="match status" value="2"/>
</dbReference>
<evidence type="ECO:0000259" key="9">
    <source>
        <dbReference type="Pfam" id="PF02737"/>
    </source>
</evidence>
<dbReference type="Proteomes" id="UP000034883">
    <property type="component" value="Chromosome"/>
</dbReference>
<feature type="domain" description="3-hydroxyacyl-CoA dehydrogenase C-terminal" evidence="8">
    <location>
        <begin position="200"/>
        <end position="299"/>
    </location>
</feature>
<evidence type="ECO:0000256" key="3">
    <source>
        <dbReference type="ARBA" id="ARBA00022963"/>
    </source>
</evidence>
<keyword evidence="3" id="KW-0442">Lipid degradation</keyword>
<organism evidence="10 11">
    <name type="scientific">Sandaracinus amylolyticus</name>
    <dbReference type="NCBI Taxonomy" id="927083"/>
    <lineage>
        <taxon>Bacteria</taxon>
        <taxon>Pseudomonadati</taxon>
        <taxon>Myxococcota</taxon>
        <taxon>Polyangia</taxon>
        <taxon>Polyangiales</taxon>
        <taxon>Sandaracinaceae</taxon>
        <taxon>Sandaracinus</taxon>
    </lineage>
</organism>
<dbReference type="Gene3D" id="3.90.226.10">
    <property type="entry name" value="2-enoyl-CoA Hydratase, Chain A, domain 1"/>
    <property type="match status" value="1"/>
</dbReference>
<dbReference type="SUPFAM" id="SSF52096">
    <property type="entry name" value="ClpP/crotonase"/>
    <property type="match status" value="1"/>
</dbReference>
<dbReference type="CDD" id="cd06558">
    <property type="entry name" value="crotonase-like"/>
    <property type="match status" value="1"/>
</dbReference>
<dbReference type="PANTHER" id="PTHR48075:SF7">
    <property type="entry name" value="3-HYDROXYACYL-COA DEHYDROGENASE-RELATED"/>
    <property type="match status" value="1"/>
</dbReference>
<keyword evidence="2" id="KW-0276">Fatty acid metabolism</keyword>
<dbReference type="GO" id="GO:0003857">
    <property type="term" value="F:(3S)-3-hydroxyacyl-CoA dehydrogenase (NAD+) activity"/>
    <property type="evidence" value="ECO:0007669"/>
    <property type="project" value="UniProtKB-EC"/>
</dbReference>
<evidence type="ECO:0000256" key="4">
    <source>
        <dbReference type="ARBA" id="ARBA00023002"/>
    </source>
</evidence>
<dbReference type="Pfam" id="PF02737">
    <property type="entry name" value="3HCDH_N"/>
    <property type="match status" value="1"/>
</dbReference>
<accession>A0A0F6W6G4</accession>
<dbReference type="InterPro" id="IPR001753">
    <property type="entry name" value="Enoyl-CoA_hydra/iso"/>
</dbReference>
<dbReference type="Pfam" id="PF00378">
    <property type="entry name" value="ECH_1"/>
    <property type="match status" value="1"/>
</dbReference>
<dbReference type="InterPro" id="IPR008927">
    <property type="entry name" value="6-PGluconate_DH-like_C_sf"/>
</dbReference>
<dbReference type="SUPFAM" id="SSF51735">
    <property type="entry name" value="NAD(P)-binding Rossmann-fold domains"/>
    <property type="match status" value="1"/>
</dbReference>
<evidence type="ECO:0000259" key="8">
    <source>
        <dbReference type="Pfam" id="PF00725"/>
    </source>
</evidence>
<proteinExistence type="predicted"/>
<evidence type="ECO:0000256" key="2">
    <source>
        <dbReference type="ARBA" id="ARBA00022832"/>
    </source>
</evidence>
<dbReference type="RefSeq" id="WP_053235816.1">
    <property type="nucleotide sequence ID" value="NZ_CP011125.1"/>
</dbReference>
<dbReference type="GO" id="GO:0070403">
    <property type="term" value="F:NAD+ binding"/>
    <property type="evidence" value="ECO:0007669"/>
    <property type="project" value="InterPro"/>
</dbReference>
<dbReference type="GO" id="GO:0006635">
    <property type="term" value="P:fatty acid beta-oxidation"/>
    <property type="evidence" value="ECO:0007669"/>
    <property type="project" value="UniProtKB-UniPathway"/>
</dbReference>
<evidence type="ECO:0000256" key="5">
    <source>
        <dbReference type="ARBA" id="ARBA00023027"/>
    </source>
</evidence>
<dbReference type="InterPro" id="IPR036291">
    <property type="entry name" value="NAD(P)-bd_dom_sf"/>
</dbReference>
<keyword evidence="5" id="KW-0520">NAD</keyword>
<name>A0A0F6W6G4_9BACT</name>
<dbReference type="Pfam" id="PF00725">
    <property type="entry name" value="3HCDH"/>
    <property type="match status" value="1"/>
</dbReference>
<keyword evidence="4" id="KW-0560">Oxidoreductase</keyword>
<dbReference type="Gene3D" id="3.40.50.720">
    <property type="entry name" value="NAD(P)-binding Rossmann-like Domain"/>
    <property type="match status" value="1"/>
</dbReference>
<comment type="catalytic activity">
    <reaction evidence="7">
        <text>a (3S)-3-hydroxyacyl-CoA + NAD(+) = a 3-oxoacyl-CoA + NADH + H(+)</text>
        <dbReference type="Rhea" id="RHEA:22432"/>
        <dbReference type="ChEBI" id="CHEBI:15378"/>
        <dbReference type="ChEBI" id="CHEBI:57318"/>
        <dbReference type="ChEBI" id="CHEBI:57540"/>
        <dbReference type="ChEBI" id="CHEBI:57945"/>
        <dbReference type="ChEBI" id="CHEBI:90726"/>
        <dbReference type="EC" id="1.1.1.35"/>
    </reaction>
</comment>
<evidence type="ECO:0000256" key="7">
    <source>
        <dbReference type="ARBA" id="ARBA00049556"/>
    </source>
</evidence>
<evidence type="ECO:0000313" key="10">
    <source>
        <dbReference type="EMBL" id="AKF08706.1"/>
    </source>
</evidence>
<dbReference type="KEGG" id="samy:DB32_005855"/>
<reference evidence="10 11" key="1">
    <citation type="submission" date="2015-03" db="EMBL/GenBank/DDBJ databases">
        <title>Genome assembly of Sandaracinus amylolyticus DSM 53668.</title>
        <authorList>
            <person name="Sharma G."/>
            <person name="Subramanian S."/>
        </authorList>
    </citation>
    <scope>NUCLEOTIDE SEQUENCE [LARGE SCALE GENOMIC DNA]</scope>
    <source>
        <strain evidence="10 11">DSM 53668</strain>
    </source>
</reference>
<dbReference type="UniPathway" id="UPA00659"/>
<dbReference type="InterPro" id="IPR006176">
    <property type="entry name" value="3-OHacyl-CoA_DH_NAD-bd"/>
</dbReference>
<dbReference type="Gene3D" id="1.10.1040.50">
    <property type="match status" value="1"/>
</dbReference>
<dbReference type="EMBL" id="CP011125">
    <property type="protein sequence ID" value="AKF08706.1"/>
    <property type="molecule type" value="Genomic_DNA"/>
</dbReference>
<protein>
    <submittedName>
        <fullName evidence="10">Enoyl-CoA hydratase</fullName>
    </submittedName>
</protein>
<dbReference type="OrthoDB" id="5389341at2"/>
<sequence>MAKAIRRVAVLGSGVMGSGIAAHMANAGLEVLLLDIVPKDTPKDAPKAKRDAIPAGALAATLKARPAAFFHPSSAKLVSVGNLEDDLEKAGQCDLIVEAIIERLDIKRALFERLEKVVQPHTIVASNTSGLRIHDMVEGRSQQFKKNFLVMHFFNPVRYMKLLELVAGPETDPASMERIARFGRDVLGKGIVVGKDTPNFVGNRIGVHSMMTTIHLMLEEGLKPEDVDNITGSPMGHPRSASFGTADLVGLDTFVHVADNCFKALPEDEERKVFEVPGFIRQMVEKKLLGNKTKAGFYRRGKSKAESEAIDPATTEYRLKGGDEEIAKATKKISKIEDPKERVRALVADQGKAGQFAWKVLSRALAYSARRIGEITDDVVAIDDSMRWGYNWELGPFETWDALGFVETTDRMVKDGVALPKSILDMKAKGAKGFYREDGAVWDLAKGHYVERAKDPREVTLAELRGRAASGGAASVGGGYRDAAKPQPKAASPVLQNAGAEAWDLGDGVLGVTFKTKANSIDPDVISMLHEASAKAEESFRAMVIVNQGEHFCVGANLFGVVMAAQQGAWDQLRTMVKGYQQATQRMKYAAVPVVAAPYGMTLGGGLELCFGCDAVQAAAETYAGLVEVGVGLLPGGAGNLNMLWRALDGVVQGANVDTYAIVTQVFKNIALASVATSAVEAQQFGYFRKTDGVSFDRARQVHEAKQRAIGLAESGYHAPTPRAYVLPGENGIATLRMMVDTLVAGGHASEHDAKIATKVAEVLCGGAAGHTHEVTEQEILDLECEAFLSLCGEPKSQERMQYMLMNNKPLRN</sequence>
<evidence type="ECO:0000313" key="11">
    <source>
        <dbReference type="Proteomes" id="UP000034883"/>
    </source>
</evidence>
<dbReference type="InterPro" id="IPR006108">
    <property type="entry name" value="3HC_DH_C"/>
</dbReference>
<evidence type="ECO:0000256" key="1">
    <source>
        <dbReference type="ARBA" id="ARBA00005005"/>
    </source>
</evidence>